<reference evidence="1" key="1">
    <citation type="submission" date="2022-05" db="EMBL/GenBank/DDBJ databases">
        <title>An RpoN-dependent PEP-CTERM gene is involved in floc formation of an Aquincola tertiaricarbonis strain.</title>
        <authorList>
            <person name="Qiu D."/>
            <person name="Xia M."/>
        </authorList>
    </citation>
    <scope>NUCLEOTIDE SEQUENCE</scope>
    <source>
        <strain evidence="1">RN12</strain>
    </source>
</reference>
<accession>A0ABY4S9C1</accession>
<dbReference type="RefSeq" id="WP_250197010.1">
    <property type="nucleotide sequence ID" value="NZ_CP097636.1"/>
</dbReference>
<evidence type="ECO:0000313" key="2">
    <source>
        <dbReference type="Proteomes" id="UP001056201"/>
    </source>
</evidence>
<gene>
    <name evidence="1" type="ORF">MW290_24750</name>
</gene>
<protein>
    <submittedName>
        <fullName evidence="1">Uncharacterized protein</fullName>
    </submittedName>
</protein>
<organism evidence="1 2">
    <name type="scientific">Aquincola tertiaricarbonis</name>
    <dbReference type="NCBI Taxonomy" id="391953"/>
    <lineage>
        <taxon>Bacteria</taxon>
        <taxon>Pseudomonadati</taxon>
        <taxon>Pseudomonadota</taxon>
        <taxon>Betaproteobacteria</taxon>
        <taxon>Burkholderiales</taxon>
        <taxon>Sphaerotilaceae</taxon>
        <taxon>Aquincola</taxon>
    </lineage>
</organism>
<sequence>MSSMRLSQFWRWFTAPAMPWLKRSNGRRQCLICGQKHRPVPYGWRVIGRIEWRQCKCHQSALPRAGIKEQS</sequence>
<keyword evidence="2" id="KW-1185">Reference proteome</keyword>
<proteinExistence type="predicted"/>
<dbReference type="EMBL" id="CP097636">
    <property type="protein sequence ID" value="URI08790.1"/>
    <property type="molecule type" value="Genomic_DNA"/>
</dbReference>
<dbReference type="Proteomes" id="UP001056201">
    <property type="component" value="Chromosome 2"/>
</dbReference>
<evidence type="ECO:0000313" key="1">
    <source>
        <dbReference type="EMBL" id="URI08790.1"/>
    </source>
</evidence>
<name>A0ABY4S9C1_AQUTE</name>